<dbReference type="Gene3D" id="3.30.420.10">
    <property type="entry name" value="Ribonuclease H-like superfamily/Ribonuclease H"/>
    <property type="match status" value="1"/>
</dbReference>
<keyword evidence="1" id="KW-0540">Nuclease</keyword>
<dbReference type="SMART" id="SM00479">
    <property type="entry name" value="EXOIII"/>
    <property type="match status" value="1"/>
</dbReference>
<evidence type="ECO:0000256" key="3">
    <source>
        <dbReference type="ARBA" id="ARBA00022839"/>
    </source>
</evidence>
<dbReference type="GO" id="GO:0003676">
    <property type="term" value="F:nucleic acid binding"/>
    <property type="evidence" value="ECO:0007669"/>
    <property type="project" value="InterPro"/>
</dbReference>
<name>A0A7D4PU98_9MICO</name>
<dbReference type="PANTHER" id="PTHR30231">
    <property type="entry name" value="DNA POLYMERASE III SUBUNIT EPSILON"/>
    <property type="match status" value="1"/>
</dbReference>
<dbReference type="Pfam" id="PF00929">
    <property type="entry name" value="RNase_T"/>
    <property type="match status" value="1"/>
</dbReference>
<dbReference type="PANTHER" id="PTHR30231:SF4">
    <property type="entry name" value="PROTEIN NEN2"/>
    <property type="match status" value="1"/>
</dbReference>
<evidence type="ECO:0000259" key="4">
    <source>
        <dbReference type="SMART" id="SM00479"/>
    </source>
</evidence>
<dbReference type="GO" id="GO:0008408">
    <property type="term" value="F:3'-5' exonuclease activity"/>
    <property type="evidence" value="ECO:0007669"/>
    <property type="project" value="TreeGrafter"/>
</dbReference>
<dbReference type="InterPro" id="IPR036397">
    <property type="entry name" value="RNaseH_sf"/>
</dbReference>
<keyword evidence="3 5" id="KW-0269">Exonuclease</keyword>
<evidence type="ECO:0000313" key="5">
    <source>
        <dbReference type="EMBL" id="QKJ19573.1"/>
    </source>
</evidence>
<evidence type="ECO:0000256" key="2">
    <source>
        <dbReference type="ARBA" id="ARBA00022801"/>
    </source>
</evidence>
<dbReference type="Proteomes" id="UP000502498">
    <property type="component" value="Chromosome"/>
</dbReference>
<dbReference type="SUPFAM" id="SSF53098">
    <property type="entry name" value="Ribonuclease H-like"/>
    <property type="match status" value="1"/>
</dbReference>
<dbReference type="GO" id="GO:0005829">
    <property type="term" value="C:cytosol"/>
    <property type="evidence" value="ECO:0007669"/>
    <property type="project" value="TreeGrafter"/>
</dbReference>
<evidence type="ECO:0000256" key="1">
    <source>
        <dbReference type="ARBA" id="ARBA00022722"/>
    </source>
</evidence>
<gene>
    <name evidence="5" type="ORF">HQM25_09505</name>
</gene>
<dbReference type="AlphaFoldDB" id="A0A7D4PU98"/>
<dbReference type="InterPro" id="IPR013520">
    <property type="entry name" value="Ribonucl_H"/>
</dbReference>
<evidence type="ECO:0000313" key="6">
    <source>
        <dbReference type="Proteomes" id="UP000502498"/>
    </source>
</evidence>
<accession>A0A7D4PU98</accession>
<organism evidence="5 6">
    <name type="scientific">Microbacterium hominis</name>
    <dbReference type="NCBI Taxonomy" id="162426"/>
    <lineage>
        <taxon>Bacteria</taxon>
        <taxon>Bacillati</taxon>
        <taxon>Actinomycetota</taxon>
        <taxon>Actinomycetes</taxon>
        <taxon>Micrococcales</taxon>
        <taxon>Microbacteriaceae</taxon>
        <taxon>Microbacterium</taxon>
    </lineage>
</organism>
<dbReference type="InterPro" id="IPR012337">
    <property type="entry name" value="RNaseH-like_sf"/>
</dbReference>
<dbReference type="NCBIfam" id="NF005927">
    <property type="entry name" value="PRK07942.1"/>
    <property type="match status" value="1"/>
</dbReference>
<proteinExistence type="predicted"/>
<reference evidence="5 6" key="1">
    <citation type="submission" date="2020-05" db="EMBL/GenBank/DDBJ databases">
        <title>Strain PA2F3 complete genome.</title>
        <authorList>
            <person name="Kim Y.-S."/>
            <person name="Kim S.-J."/>
            <person name="Jung H.-k."/>
            <person name="Kim S.-E."/>
            <person name="Kim K.-H."/>
        </authorList>
    </citation>
    <scope>NUCLEOTIDE SEQUENCE [LARGE SCALE GENOMIC DNA]</scope>
    <source>
        <strain evidence="5 6">PA2F3</strain>
    </source>
</reference>
<dbReference type="EMBL" id="CP054038">
    <property type="protein sequence ID" value="QKJ19573.1"/>
    <property type="molecule type" value="Genomic_DNA"/>
</dbReference>
<sequence length="253" mass="27639">MSAVSHTVSGMDQSTAEPLPLFATPDWVRVVGVFDLETTGVDVTRDRVVTAHVGLLDATGRAIRSQDWLADPGVEIPAGATAVHGITTTRARAEGRPAREVVEQVVHALRGLLDAGIPVVAYNAPYDFSLLKHEAVRHGIPPIIDPFPVIDPLVVDKRYDRYRRGKRTLDVVAAHYAVRLDAAHEASADAVAAGRVAQALAERYAPWLPESARELHTQQVAWARAQAASLTEYFVRIGRIDPDDEVDGRWPIR</sequence>
<keyword evidence="2" id="KW-0378">Hydrolase</keyword>
<protein>
    <submittedName>
        <fullName evidence="5">3'-5' exonuclease</fullName>
    </submittedName>
</protein>
<dbReference type="CDD" id="cd06127">
    <property type="entry name" value="DEDDh"/>
    <property type="match status" value="1"/>
</dbReference>
<feature type="domain" description="Exonuclease" evidence="4">
    <location>
        <begin position="30"/>
        <end position="206"/>
    </location>
</feature>